<proteinExistence type="predicted"/>
<comment type="caution">
    <text evidence="5">The sequence shown here is derived from an EMBL/GenBank/DDBJ whole genome shotgun (WGS) entry which is preliminary data.</text>
</comment>
<dbReference type="OrthoDB" id="9775441at2"/>
<feature type="domain" description="Mandelate racemase/muconate lactonizing enzyme C-terminal" evidence="4">
    <location>
        <begin position="150"/>
        <end position="258"/>
    </location>
</feature>
<keyword evidence="6" id="KW-1185">Reference proteome</keyword>
<dbReference type="SFLD" id="SFLDG00179">
    <property type="entry name" value="mandelate_racemase"/>
    <property type="match status" value="1"/>
</dbReference>
<reference evidence="5 6" key="1">
    <citation type="submission" date="2019-06" db="EMBL/GenBank/DDBJ databases">
        <authorList>
            <person name="Li M."/>
        </authorList>
    </citation>
    <scope>NUCLEOTIDE SEQUENCE [LARGE SCALE GENOMIC DNA]</scope>
    <source>
        <strain evidence="5 6">BGMRC2036</strain>
    </source>
</reference>
<gene>
    <name evidence="5" type="ORF">FJU08_18120</name>
</gene>
<keyword evidence="3" id="KW-0460">Magnesium</keyword>
<dbReference type="SUPFAM" id="SSF51604">
    <property type="entry name" value="Enolase C-terminal domain-like"/>
    <property type="match status" value="1"/>
</dbReference>
<dbReference type="Pfam" id="PF02746">
    <property type="entry name" value="MR_MLE_N"/>
    <property type="match status" value="1"/>
</dbReference>
<evidence type="ECO:0000256" key="2">
    <source>
        <dbReference type="ARBA" id="ARBA00022723"/>
    </source>
</evidence>
<dbReference type="SFLD" id="SFLDS00001">
    <property type="entry name" value="Enolase"/>
    <property type="match status" value="1"/>
</dbReference>
<dbReference type="Proteomes" id="UP000318801">
    <property type="component" value="Unassembled WGS sequence"/>
</dbReference>
<evidence type="ECO:0000256" key="3">
    <source>
        <dbReference type="ARBA" id="ARBA00022842"/>
    </source>
</evidence>
<dbReference type="InterPro" id="IPR013341">
    <property type="entry name" value="Mandelate_racemase_N_dom"/>
</dbReference>
<dbReference type="GO" id="GO:0000287">
    <property type="term" value="F:magnesium ion binding"/>
    <property type="evidence" value="ECO:0007669"/>
    <property type="project" value="TreeGrafter"/>
</dbReference>
<dbReference type="InterPro" id="IPR046945">
    <property type="entry name" value="RHMD-like"/>
</dbReference>
<dbReference type="SUPFAM" id="SSF54826">
    <property type="entry name" value="Enolase N-terminal domain-like"/>
    <property type="match status" value="1"/>
</dbReference>
<name>A0A506U1P2_9HYPH</name>
<keyword evidence="2" id="KW-0479">Metal-binding</keyword>
<dbReference type="PANTHER" id="PTHR13794">
    <property type="entry name" value="ENOLASE SUPERFAMILY, MANDELATE RACEMASE"/>
    <property type="match status" value="1"/>
</dbReference>
<sequence>MTNEPRNLRKDRNMQVLDRVELYLVKTPLPAPHAPSWIPGTIRTHVSMCIARFITDDGVEGWSGFPASGRERAGLGDPIASLFLGQDADDIDNLAERIQIMAAGGNFNWWLEPAFWDIKAKTAGLPLYKYLGGTDDRIKLYASAGELKAPQVRREEAEARFAEGFDTMKIRVHDFDEAVDIEHISDIATHMQGRMKISVDCNQAFRLTQNGKAPLWSLERAKRFVDAAADVGLAWVEEPLFGEWHEEIAELTTHSRVPVAGGELHVMGYRELARMLKMGCYNIYQPDAMWAGGISQSLKVAALCRERGLKFTPHCWSNGFGFIVNAHVFAASGFAGEALFEYPIAEPGWIPEARDMIFTQPFLHDKGWFNMPQAPGLGFEIDPDSLEKYGQCFFKASRKDVHWMPETLSGF</sequence>
<evidence type="ECO:0000256" key="1">
    <source>
        <dbReference type="ARBA" id="ARBA00001946"/>
    </source>
</evidence>
<dbReference type="InterPro" id="IPR036849">
    <property type="entry name" value="Enolase-like_C_sf"/>
</dbReference>
<accession>A0A506U1P2</accession>
<comment type="cofactor">
    <cofactor evidence="1">
        <name>Mg(2+)</name>
        <dbReference type="ChEBI" id="CHEBI:18420"/>
    </cofactor>
</comment>
<evidence type="ECO:0000259" key="4">
    <source>
        <dbReference type="SMART" id="SM00922"/>
    </source>
</evidence>
<dbReference type="AlphaFoldDB" id="A0A506U1P2"/>
<protein>
    <submittedName>
        <fullName evidence="5">Mandelate racemase/muconate lactonizing enzyme family protein</fullName>
    </submittedName>
</protein>
<dbReference type="InterPro" id="IPR029017">
    <property type="entry name" value="Enolase-like_N"/>
</dbReference>
<organism evidence="5 6">
    <name type="scientific">Martelella alba</name>
    <dbReference type="NCBI Taxonomy" id="2590451"/>
    <lineage>
        <taxon>Bacteria</taxon>
        <taxon>Pseudomonadati</taxon>
        <taxon>Pseudomonadota</taxon>
        <taxon>Alphaproteobacteria</taxon>
        <taxon>Hyphomicrobiales</taxon>
        <taxon>Aurantimonadaceae</taxon>
        <taxon>Martelella</taxon>
    </lineage>
</organism>
<dbReference type="Gene3D" id="3.30.390.10">
    <property type="entry name" value="Enolase-like, N-terminal domain"/>
    <property type="match status" value="1"/>
</dbReference>
<dbReference type="Gene3D" id="3.20.20.120">
    <property type="entry name" value="Enolase-like C-terminal domain"/>
    <property type="match status" value="1"/>
</dbReference>
<evidence type="ECO:0000313" key="5">
    <source>
        <dbReference type="EMBL" id="TPW28293.1"/>
    </source>
</evidence>
<dbReference type="EMBL" id="VHLG01000013">
    <property type="protein sequence ID" value="TPW28293.1"/>
    <property type="molecule type" value="Genomic_DNA"/>
</dbReference>
<dbReference type="CDD" id="cd03316">
    <property type="entry name" value="MR_like"/>
    <property type="match status" value="1"/>
</dbReference>
<dbReference type="GO" id="GO:0016836">
    <property type="term" value="F:hydro-lyase activity"/>
    <property type="evidence" value="ECO:0007669"/>
    <property type="project" value="TreeGrafter"/>
</dbReference>
<dbReference type="GO" id="GO:0016052">
    <property type="term" value="P:carbohydrate catabolic process"/>
    <property type="evidence" value="ECO:0007669"/>
    <property type="project" value="TreeGrafter"/>
</dbReference>
<evidence type="ECO:0000313" key="6">
    <source>
        <dbReference type="Proteomes" id="UP000318801"/>
    </source>
</evidence>
<dbReference type="SMART" id="SM00922">
    <property type="entry name" value="MR_MLE"/>
    <property type="match status" value="1"/>
</dbReference>
<dbReference type="PANTHER" id="PTHR13794:SF58">
    <property type="entry name" value="MITOCHONDRIAL ENOLASE SUPERFAMILY MEMBER 1"/>
    <property type="match status" value="1"/>
</dbReference>
<dbReference type="Pfam" id="PF13378">
    <property type="entry name" value="MR_MLE_C"/>
    <property type="match status" value="1"/>
</dbReference>
<dbReference type="InterPro" id="IPR013342">
    <property type="entry name" value="Mandelate_racemase_C"/>
</dbReference>
<dbReference type="InterPro" id="IPR029065">
    <property type="entry name" value="Enolase_C-like"/>
</dbReference>